<dbReference type="AlphaFoldDB" id="A0A4S8K1H2"/>
<protein>
    <submittedName>
        <fullName evidence="2">Uncharacterized protein</fullName>
    </submittedName>
</protein>
<evidence type="ECO:0000313" key="2">
    <source>
        <dbReference type="EMBL" id="THU68539.1"/>
    </source>
</evidence>
<evidence type="ECO:0000256" key="1">
    <source>
        <dbReference type="SAM" id="MobiDB-lite"/>
    </source>
</evidence>
<feature type="region of interest" description="Disordered" evidence="1">
    <location>
        <begin position="1"/>
        <end position="47"/>
    </location>
</feature>
<comment type="caution">
    <text evidence="2">The sequence shown here is derived from an EMBL/GenBank/DDBJ whole genome shotgun (WGS) entry which is preliminary data.</text>
</comment>
<evidence type="ECO:0000313" key="3">
    <source>
        <dbReference type="Proteomes" id="UP000317650"/>
    </source>
</evidence>
<organism evidence="2 3">
    <name type="scientific">Musa balbisiana</name>
    <name type="common">Banana</name>
    <dbReference type="NCBI Taxonomy" id="52838"/>
    <lineage>
        <taxon>Eukaryota</taxon>
        <taxon>Viridiplantae</taxon>
        <taxon>Streptophyta</taxon>
        <taxon>Embryophyta</taxon>
        <taxon>Tracheophyta</taxon>
        <taxon>Spermatophyta</taxon>
        <taxon>Magnoliopsida</taxon>
        <taxon>Liliopsida</taxon>
        <taxon>Zingiberales</taxon>
        <taxon>Musaceae</taxon>
        <taxon>Musa</taxon>
    </lineage>
</organism>
<name>A0A4S8K1H2_MUSBA</name>
<feature type="compositionally biased region" description="Polar residues" evidence="1">
    <location>
        <begin position="1"/>
        <end position="12"/>
    </location>
</feature>
<gene>
    <name evidence="2" type="ORF">C4D60_Mb08t04940</name>
</gene>
<sequence length="104" mass="10884">MASTKSPTTSRAAQPFPSPLTSPETTALAPPASSLPPRNFPPTVGSRPMGWRSAPIYSGLSVVYLSGRQSSGADESGIYSEDDVGALRALAEEQGIVDLFLTYP</sequence>
<reference evidence="2 3" key="1">
    <citation type="journal article" date="2019" name="Nat. Plants">
        <title>Genome sequencing of Musa balbisiana reveals subgenome evolution and function divergence in polyploid bananas.</title>
        <authorList>
            <person name="Yao X."/>
        </authorList>
    </citation>
    <scope>NUCLEOTIDE SEQUENCE [LARGE SCALE GENOMIC DNA]</scope>
    <source>
        <strain evidence="3">cv. DH-PKW</strain>
        <tissue evidence="2">Leaves</tissue>
    </source>
</reference>
<keyword evidence="3" id="KW-1185">Reference proteome</keyword>
<feature type="compositionally biased region" description="Low complexity" evidence="1">
    <location>
        <begin position="27"/>
        <end position="37"/>
    </location>
</feature>
<proteinExistence type="predicted"/>
<dbReference type="EMBL" id="PYDT01000002">
    <property type="protein sequence ID" value="THU68539.1"/>
    <property type="molecule type" value="Genomic_DNA"/>
</dbReference>
<dbReference type="Proteomes" id="UP000317650">
    <property type="component" value="Chromosome 8"/>
</dbReference>
<accession>A0A4S8K1H2</accession>
<dbReference type="STRING" id="52838.A0A4S8K1H2"/>